<feature type="region of interest" description="Disordered" evidence="1">
    <location>
        <begin position="19"/>
        <end position="68"/>
    </location>
</feature>
<organism evidence="2 3">
    <name type="scientific">Acanthoscelides obtectus</name>
    <name type="common">Bean weevil</name>
    <name type="synonym">Bruchus obtectus</name>
    <dbReference type="NCBI Taxonomy" id="200917"/>
    <lineage>
        <taxon>Eukaryota</taxon>
        <taxon>Metazoa</taxon>
        <taxon>Ecdysozoa</taxon>
        <taxon>Arthropoda</taxon>
        <taxon>Hexapoda</taxon>
        <taxon>Insecta</taxon>
        <taxon>Pterygota</taxon>
        <taxon>Neoptera</taxon>
        <taxon>Endopterygota</taxon>
        <taxon>Coleoptera</taxon>
        <taxon>Polyphaga</taxon>
        <taxon>Cucujiformia</taxon>
        <taxon>Chrysomeloidea</taxon>
        <taxon>Chrysomelidae</taxon>
        <taxon>Bruchinae</taxon>
        <taxon>Bruchini</taxon>
        <taxon>Acanthoscelides</taxon>
    </lineage>
</organism>
<reference evidence="2" key="1">
    <citation type="submission" date="2022-03" db="EMBL/GenBank/DDBJ databases">
        <authorList>
            <person name="Sayadi A."/>
        </authorList>
    </citation>
    <scope>NUCLEOTIDE SEQUENCE</scope>
</reference>
<accession>A0A9P0NXE0</accession>
<keyword evidence="3" id="KW-1185">Reference proteome</keyword>
<sequence length="146" mass="16842">MADDKKVYTKAEIRKIAPKYRGDPKDFDPHFKSNKPVKKDDFKKKEKRETPRPDSLDAAKTPTPQQNAPMWADSIFGIDVAVRELIVEEEVSPNYSRLPEIITEVLANLRADDKSLDKAMTKEMLYYLSATVLWARLLEIKAKRYA</sequence>
<evidence type="ECO:0000256" key="1">
    <source>
        <dbReference type="SAM" id="MobiDB-lite"/>
    </source>
</evidence>
<dbReference type="AlphaFoldDB" id="A0A9P0NXE0"/>
<dbReference type="OrthoDB" id="7474066at2759"/>
<evidence type="ECO:0000313" key="2">
    <source>
        <dbReference type="EMBL" id="CAH1960721.1"/>
    </source>
</evidence>
<name>A0A9P0NXE0_ACAOB</name>
<proteinExistence type="predicted"/>
<gene>
    <name evidence="2" type="ORF">ACAOBT_LOCUS3750</name>
</gene>
<evidence type="ECO:0000313" key="3">
    <source>
        <dbReference type="Proteomes" id="UP001152888"/>
    </source>
</evidence>
<protein>
    <submittedName>
        <fullName evidence="2">Uncharacterized protein</fullName>
    </submittedName>
</protein>
<dbReference type="EMBL" id="CAKOFQ010006689">
    <property type="protein sequence ID" value="CAH1960721.1"/>
    <property type="molecule type" value="Genomic_DNA"/>
</dbReference>
<dbReference type="Proteomes" id="UP001152888">
    <property type="component" value="Unassembled WGS sequence"/>
</dbReference>
<feature type="compositionally biased region" description="Basic and acidic residues" evidence="1">
    <location>
        <begin position="19"/>
        <end position="57"/>
    </location>
</feature>
<comment type="caution">
    <text evidence="2">The sequence shown here is derived from an EMBL/GenBank/DDBJ whole genome shotgun (WGS) entry which is preliminary data.</text>
</comment>